<dbReference type="RefSeq" id="XP_060282126.1">
    <property type="nucleotide sequence ID" value="XM_060428317.1"/>
</dbReference>
<accession>A0AAJ0FK10</accession>
<proteinExistence type="predicted"/>
<evidence type="ECO:0000256" key="1">
    <source>
        <dbReference type="SAM" id="MobiDB-lite"/>
    </source>
</evidence>
<feature type="region of interest" description="Disordered" evidence="1">
    <location>
        <begin position="7"/>
        <end position="66"/>
    </location>
</feature>
<feature type="compositionally biased region" description="Basic and acidic residues" evidence="1">
    <location>
        <begin position="9"/>
        <end position="19"/>
    </location>
</feature>
<protein>
    <submittedName>
        <fullName evidence="2">Uncharacterized protein</fullName>
    </submittedName>
</protein>
<name>A0AAJ0FK10_9PEZI</name>
<dbReference type="SUPFAM" id="SSF53067">
    <property type="entry name" value="Actin-like ATPase domain"/>
    <property type="match status" value="2"/>
</dbReference>
<dbReference type="Gene3D" id="3.90.640.10">
    <property type="entry name" value="Actin, Chain A, domain 4"/>
    <property type="match status" value="1"/>
</dbReference>
<organism evidence="2 3">
    <name type="scientific">Phialemonium atrogriseum</name>
    <dbReference type="NCBI Taxonomy" id="1093897"/>
    <lineage>
        <taxon>Eukaryota</taxon>
        <taxon>Fungi</taxon>
        <taxon>Dikarya</taxon>
        <taxon>Ascomycota</taxon>
        <taxon>Pezizomycotina</taxon>
        <taxon>Sordariomycetes</taxon>
        <taxon>Sordariomycetidae</taxon>
        <taxon>Cephalothecales</taxon>
        <taxon>Cephalothecaceae</taxon>
        <taxon>Phialemonium</taxon>
    </lineage>
</organism>
<feature type="compositionally biased region" description="Basic and acidic residues" evidence="1">
    <location>
        <begin position="39"/>
        <end position="53"/>
    </location>
</feature>
<dbReference type="AlphaFoldDB" id="A0AAJ0FK10"/>
<dbReference type="PANTHER" id="PTHR42749">
    <property type="entry name" value="CELL SHAPE-DETERMINING PROTEIN MREB"/>
    <property type="match status" value="1"/>
</dbReference>
<dbReference type="EMBL" id="MU839013">
    <property type="protein sequence ID" value="KAK1765913.1"/>
    <property type="molecule type" value="Genomic_DNA"/>
</dbReference>
<dbReference type="InterPro" id="IPR043129">
    <property type="entry name" value="ATPase_NBD"/>
</dbReference>
<evidence type="ECO:0000313" key="3">
    <source>
        <dbReference type="Proteomes" id="UP001244011"/>
    </source>
</evidence>
<dbReference type="Proteomes" id="UP001244011">
    <property type="component" value="Unassembled WGS sequence"/>
</dbReference>
<feature type="region of interest" description="Disordered" evidence="1">
    <location>
        <begin position="159"/>
        <end position="201"/>
    </location>
</feature>
<dbReference type="CDD" id="cd10170">
    <property type="entry name" value="ASKHA_NBD_HSP70"/>
    <property type="match status" value="1"/>
</dbReference>
<dbReference type="PANTHER" id="PTHR42749:SF8">
    <property type="entry name" value="HSP70 FAMILY PROTEIN (AFU_ORTHOLOGUE AFUA_3G13740)"/>
    <property type="match status" value="1"/>
</dbReference>
<keyword evidence="3" id="KW-1185">Reference proteome</keyword>
<evidence type="ECO:0000313" key="2">
    <source>
        <dbReference type="EMBL" id="KAK1765913.1"/>
    </source>
</evidence>
<dbReference type="Gene3D" id="3.30.420.40">
    <property type="match status" value="2"/>
</dbReference>
<feature type="compositionally biased region" description="Acidic residues" evidence="1">
    <location>
        <begin position="176"/>
        <end position="201"/>
    </location>
</feature>
<dbReference type="GeneID" id="85311504"/>
<reference evidence="2" key="1">
    <citation type="submission" date="2023-06" db="EMBL/GenBank/DDBJ databases">
        <title>Genome-scale phylogeny and comparative genomics of the fungal order Sordariales.</title>
        <authorList>
            <consortium name="Lawrence Berkeley National Laboratory"/>
            <person name="Hensen N."/>
            <person name="Bonometti L."/>
            <person name="Westerberg I."/>
            <person name="Brannstrom I.O."/>
            <person name="Guillou S."/>
            <person name="Cros-Aarteil S."/>
            <person name="Calhoun S."/>
            <person name="Haridas S."/>
            <person name="Kuo A."/>
            <person name="Mondo S."/>
            <person name="Pangilinan J."/>
            <person name="Riley R."/>
            <person name="Labutti K."/>
            <person name="Andreopoulos B."/>
            <person name="Lipzen A."/>
            <person name="Chen C."/>
            <person name="Yanf M."/>
            <person name="Daum C."/>
            <person name="Ng V."/>
            <person name="Clum A."/>
            <person name="Steindorff A."/>
            <person name="Ohm R."/>
            <person name="Martin F."/>
            <person name="Silar P."/>
            <person name="Natvig D."/>
            <person name="Lalanne C."/>
            <person name="Gautier V."/>
            <person name="Ament-Velasquez S.L."/>
            <person name="Kruys A."/>
            <person name="Hutchinson M.I."/>
            <person name="Powell A.J."/>
            <person name="Barry K."/>
            <person name="Miller A.N."/>
            <person name="Grigoriev I.V."/>
            <person name="Debuchy R."/>
            <person name="Gladieux P."/>
            <person name="Thoren M.H."/>
            <person name="Johannesson H."/>
        </authorList>
    </citation>
    <scope>NUCLEOTIDE SEQUENCE</scope>
    <source>
        <strain evidence="2">8032-3</strain>
    </source>
</reference>
<gene>
    <name evidence="2" type="ORF">QBC33DRAFT_542867</name>
</gene>
<sequence>MWCCGARSEMSEREEHKLLNTESPQGNPSFAFIWTPKSPRTEALKMDSRDSTDSRSSTATLPEDLDFTPEEVPDYLFADEDARQATKRFVVAVDFGTTYSAVSYVALEKGESTETIGLNRIRSIKNYPGDRNNDSGDRMKFEVPTEVIYPLDKRFREKDNLAFNERNQREVPSGGEDADADADTSDENPEATDGEDADGDVEMLDVDMEDDVPSFRWGYGVHEAWSYPEMHSDATNKPLARFKLLLDNSPVTKEVRENLSHTIDTLCEKKIIKNKDYSPAVDIIADYLTCLLRHVKNELTEVGFTKDHALEMVLCVPAIWTQKACRDMQTAMAMAMKRAGLQGVDAQNNSIENLFIVSEPEAAAAYVLELNHEIIPGDTFVLLDAGGGTVDVNTYTVGQTTPLRLSREVVRPHGGLFGSSYINQAFRKLLRGLIKDEDYLEQGLETLDGIVEKYMIDEFEYKFKRSFDYDMTTGRKRVQIPYLRENLQRGIRLSSFWIPRAKIREMFSTCFNGIAKLMEDQIEAAKLEGVQVDKVILIGGFASLRSLQKFLDRRLRDYEEANSCKIDLITPPNTATAVASGAVLRALNKEQGPRRLARSSYGILRTEPFEEQELPEHKGVKPFVDRLDGQEYVKDTIDWKLKLGREVEPAWKCEPFLCSHTFKITAPKLVCKEVLYVSDRSTESHYKKKHPKNEGAEKVGEIIVDFTFLRDQGLIRPIEPAPGSKGKRHYRINYTMGIRVVDRDLKCVAVYNQQVVKKCQINIAPAFCPGVK</sequence>
<comment type="caution">
    <text evidence="2">The sequence shown here is derived from an EMBL/GenBank/DDBJ whole genome shotgun (WGS) entry which is preliminary data.</text>
</comment>